<organism evidence="3 4">
    <name type="scientific">Ambispora gerdemannii</name>
    <dbReference type="NCBI Taxonomy" id="144530"/>
    <lineage>
        <taxon>Eukaryota</taxon>
        <taxon>Fungi</taxon>
        <taxon>Fungi incertae sedis</taxon>
        <taxon>Mucoromycota</taxon>
        <taxon>Glomeromycotina</taxon>
        <taxon>Glomeromycetes</taxon>
        <taxon>Archaeosporales</taxon>
        <taxon>Ambisporaceae</taxon>
        <taxon>Ambispora</taxon>
    </lineage>
</organism>
<accession>A0A9N8W977</accession>
<reference evidence="3" key="1">
    <citation type="submission" date="2021-06" db="EMBL/GenBank/DDBJ databases">
        <authorList>
            <person name="Kallberg Y."/>
            <person name="Tangrot J."/>
            <person name="Rosling A."/>
        </authorList>
    </citation>
    <scope>NUCLEOTIDE SEQUENCE</scope>
    <source>
        <strain evidence="3">MT106</strain>
    </source>
</reference>
<feature type="compositionally biased region" description="Polar residues" evidence="1">
    <location>
        <begin position="360"/>
        <end position="376"/>
    </location>
</feature>
<evidence type="ECO:0000259" key="2">
    <source>
        <dbReference type="Pfam" id="PF08588"/>
    </source>
</evidence>
<evidence type="ECO:0000256" key="1">
    <source>
        <dbReference type="SAM" id="MobiDB-lite"/>
    </source>
</evidence>
<keyword evidence="4" id="KW-1185">Reference proteome</keyword>
<evidence type="ECO:0000313" key="3">
    <source>
        <dbReference type="EMBL" id="CAG8476608.1"/>
    </source>
</evidence>
<dbReference type="Pfam" id="PF08588">
    <property type="entry name" value="Duc1"/>
    <property type="match status" value="1"/>
</dbReference>
<comment type="caution">
    <text evidence="3">The sequence shown here is derived from an EMBL/GenBank/DDBJ whole genome shotgun (WGS) entry which is preliminary data.</text>
</comment>
<dbReference type="InterPro" id="IPR013897">
    <property type="entry name" value="Duc1"/>
</dbReference>
<dbReference type="PANTHER" id="PTHR34826">
    <property type="entry name" value="UPF0590 PROTEIN C409.17C"/>
    <property type="match status" value="1"/>
</dbReference>
<sequence length="376" mass="43057">MYKLRVKVGHSYDPLTHIHVVPNDDQHPVFIDTPHFTGRVCVRVRNFNGFVPEGRECITYSRYFDGNSDQYSIQVQGRFKGGPWTGDDIVFGNDFDKKVELPPLSWLGLKVLQIIDPALEADIYGDKPWAYSPLLVTMNTIRCSEVPIELDKDDPSARVLPSWPSGDGTHVTEGKLGSYDLAKRRKYFSKKKIRANFQIKESQVWDIDFFNSYADFNNFAVKLPGFSVSLAPFWKKQPLPFRYVCKSRDSSAVFFVVLFEVTYIEDENNDESRKNQDFQMEDVEISDTLGQERDKTQSPKSPTTNTNIFQMSTRRLSSSFRSIPQSTADNTAQSSRKILSPPPKESKESSTSETKKPSRFSRQSLSSYFTRSHSKE</sequence>
<name>A0A9N8W977_9GLOM</name>
<feature type="domain" description="Domain of unknown function at the cortex 1" evidence="2">
    <location>
        <begin position="3"/>
        <end position="261"/>
    </location>
</feature>
<evidence type="ECO:0000313" key="4">
    <source>
        <dbReference type="Proteomes" id="UP000789831"/>
    </source>
</evidence>
<proteinExistence type="predicted"/>
<dbReference type="OrthoDB" id="2119945at2759"/>
<feature type="compositionally biased region" description="Polar residues" evidence="1">
    <location>
        <begin position="298"/>
        <end position="337"/>
    </location>
</feature>
<protein>
    <submittedName>
        <fullName evidence="3">402_t:CDS:1</fullName>
    </submittedName>
</protein>
<gene>
    <name evidence="3" type="ORF">AGERDE_LOCUS3012</name>
</gene>
<feature type="region of interest" description="Disordered" evidence="1">
    <location>
        <begin position="286"/>
        <end position="376"/>
    </location>
</feature>
<feature type="compositionally biased region" description="Basic and acidic residues" evidence="1">
    <location>
        <begin position="344"/>
        <end position="356"/>
    </location>
</feature>
<dbReference type="AlphaFoldDB" id="A0A9N8W977"/>
<dbReference type="Proteomes" id="UP000789831">
    <property type="component" value="Unassembled WGS sequence"/>
</dbReference>
<dbReference type="PANTHER" id="PTHR34826:SF2">
    <property type="entry name" value="UPF0590 PROTEIN C409.17C"/>
    <property type="match status" value="1"/>
</dbReference>
<dbReference type="EMBL" id="CAJVPL010000270">
    <property type="protein sequence ID" value="CAG8476608.1"/>
    <property type="molecule type" value="Genomic_DNA"/>
</dbReference>